<feature type="domain" description="NEAT" evidence="7">
    <location>
        <begin position="378"/>
        <end position="510"/>
    </location>
</feature>
<dbReference type="InterPro" id="IPR018247">
    <property type="entry name" value="EF_Hand_1_Ca_BS"/>
</dbReference>
<dbReference type="GO" id="GO:0009274">
    <property type="term" value="C:peptidoglycan-based cell wall"/>
    <property type="evidence" value="ECO:0007669"/>
    <property type="project" value="UniProtKB-ARBA"/>
</dbReference>
<dbReference type="PANTHER" id="PTHR24373">
    <property type="entry name" value="SLIT RELATED LEUCINE-RICH REPEAT NEURONAL PROTEIN"/>
    <property type="match status" value="1"/>
</dbReference>
<feature type="domain" description="NEAT" evidence="7">
    <location>
        <begin position="50"/>
        <end position="184"/>
    </location>
</feature>
<keyword evidence="4" id="KW-0677">Repeat</keyword>
<evidence type="ECO:0000256" key="6">
    <source>
        <dbReference type="SAM" id="Phobius"/>
    </source>
</evidence>
<accession>A0A4U9RIS9</accession>
<dbReference type="GO" id="GO:0031012">
    <property type="term" value="C:extracellular matrix"/>
    <property type="evidence" value="ECO:0007669"/>
    <property type="project" value="TreeGrafter"/>
</dbReference>
<dbReference type="Proteomes" id="UP000308489">
    <property type="component" value="Chromosome 1"/>
</dbReference>
<dbReference type="Gene3D" id="3.80.10.10">
    <property type="entry name" value="Ribonuclease Inhibitor"/>
    <property type="match status" value="2"/>
</dbReference>
<dbReference type="SUPFAM" id="SSF52058">
    <property type="entry name" value="L domain-like"/>
    <property type="match status" value="1"/>
</dbReference>
<keyword evidence="2" id="KW-0433">Leucine-rich repeat</keyword>
<dbReference type="PROSITE" id="PS00018">
    <property type="entry name" value="EF_HAND_1"/>
    <property type="match status" value="1"/>
</dbReference>
<dbReference type="Pfam" id="PF13855">
    <property type="entry name" value="LRR_8"/>
    <property type="match status" value="3"/>
</dbReference>
<reference evidence="8 9" key="1">
    <citation type="submission" date="2019-05" db="EMBL/GenBank/DDBJ databases">
        <authorList>
            <consortium name="Pathogen Informatics"/>
        </authorList>
    </citation>
    <scope>NUCLEOTIDE SEQUENCE [LARGE SCALE GENOMIC DNA]</scope>
    <source>
        <strain evidence="8 9">NCTC503</strain>
    </source>
</reference>
<dbReference type="Gene3D" id="2.60.40.1850">
    <property type="match status" value="5"/>
</dbReference>
<evidence type="ECO:0000256" key="3">
    <source>
        <dbReference type="ARBA" id="ARBA00022729"/>
    </source>
</evidence>
<evidence type="ECO:0000256" key="4">
    <source>
        <dbReference type="ARBA" id="ARBA00022737"/>
    </source>
</evidence>
<dbReference type="SMART" id="SM00364">
    <property type="entry name" value="LRR_BAC"/>
    <property type="match status" value="8"/>
</dbReference>
<comment type="subcellular location">
    <subcellularLocation>
        <location evidence="1">Cell envelope</location>
    </subcellularLocation>
</comment>
<dbReference type="InterPro" id="IPR003591">
    <property type="entry name" value="Leu-rich_rpt_typical-subtyp"/>
</dbReference>
<dbReference type="InterPro" id="IPR006635">
    <property type="entry name" value="NEAT_dom"/>
</dbReference>
<dbReference type="PANTHER" id="PTHR24373:SF262">
    <property type="entry name" value="LEUCINE-RICH REPEAT-CONTAINING PROTEIN 15"/>
    <property type="match status" value="1"/>
</dbReference>
<organism evidence="8 9">
    <name type="scientific">Hathewaya histolytica</name>
    <name type="common">Clostridium histolyticum</name>
    <dbReference type="NCBI Taxonomy" id="1498"/>
    <lineage>
        <taxon>Bacteria</taxon>
        <taxon>Bacillati</taxon>
        <taxon>Bacillota</taxon>
        <taxon>Clostridia</taxon>
        <taxon>Eubacteriales</taxon>
        <taxon>Clostridiaceae</taxon>
        <taxon>Hathewaya</taxon>
    </lineage>
</organism>
<dbReference type="CDD" id="cd06920">
    <property type="entry name" value="NEAT"/>
    <property type="match status" value="5"/>
</dbReference>
<proteinExistence type="predicted"/>
<dbReference type="SUPFAM" id="SSF158911">
    <property type="entry name" value="NEAT domain-like"/>
    <property type="match status" value="5"/>
</dbReference>
<feature type="region of interest" description="Disordered" evidence="5">
    <location>
        <begin position="351"/>
        <end position="373"/>
    </location>
</feature>
<dbReference type="PROSITE" id="PS50978">
    <property type="entry name" value="NEAT"/>
    <property type="match status" value="5"/>
</dbReference>
<feature type="region of interest" description="Disordered" evidence="5">
    <location>
        <begin position="182"/>
        <end position="219"/>
    </location>
</feature>
<dbReference type="SMART" id="SM00365">
    <property type="entry name" value="LRR_SD22"/>
    <property type="match status" value="5"/>
</dbReference>
<feature type="transmembrane region" description="Helical" evidence="6">
    <location>
        <begin position="1314"/>
        <end position="1335"/>
    </location>
</feature>
<sequence>MNKSLSKRVAMLVILTNIATLGNTIISMPVYAQENNIAKATVKNINEVKEKSGLYEVSVKTLQEKSDSPSMAGGYLEKVNYEIKDGKKFFIFSLDSIDWMKNISVSIDGKEVKPNLTDIVKKGTSDGKGEQKGKIKFEVENFDSKLVLHMNVVPMGNASVAFRVVPEKGTLKLVKEYKEAVSKETQNTKPDVQPNPSSEVKSETKPNVKPNPNSEMKPGTNIEVVKEGLYELKGKALKESSSQVSMSNSYLEKVEYEIKDGKKHLITNFTSFDIMKNIKVIVDGKDATTEIEKTDKGKKGKVKFEVADLDSKVTFKMTVNPLFFDMNVSFDLSLERDTLKLIKEYNEDKSDSNLPIGGNSKPENKPGENIKDESKNKIADGVYTVNFQAYKLDNPKDTSMLGGFFDKNVKLQVKDGKAKLTWLNICNANMLYDFRIESNGVFAESKSTPQGEPTVSGEYMMQTFETEISDLSIPHIGGVLVSAMGGQKSDIGNHEKYTKVKFVFDKNIESGWKGFEEYKKVKEDNKVLNEALIRNGLDKDKDGIVSSKELSEAQGTIDLSDLGISDISILSKLGADVTELYLNGNQIKELPKGVFDNLTNLKVLYLNGNKINKLPKGIFDKLKNLNTLGLSTNLISELPEGIFDNLGNLTEELSIGNNKITELPEHIFDNLSKLKSLGLSKNNLRRLPDNIFNKLSSLNGLYIYENQIENIPAGIHNLKNLSRLSINENKIESIPKEVAELRMLSDLDLSNNYIKEIHPSIFKNLQNLTNLNLSDNQITSIPDDVYKNIPKLLIFDVSLNRITNIPDTYKKYIDKKSERFYPQKLGANLSLTAKDGKINSNYDLSVLDLLCWIRTPNTYNGEKIPKTAQEYKIYLKDRSAKELLNDKGYDWTIKTELQKKNSNGKYVTIKSNSTDEELDTKYSYEDGNMKHGDEYRIIKSVYAGNGSYKNIIFTDIAKAVASKEEEKPQPKPEDRLQKDGLYSTKFRVLKENSDEPSMASQYVKEANYEVKDGKKYLVVTLDKGEWLKNISVKVDDKDVVPEVKVIEKNENGDEKTEVKFEIGSIDSKVYLHMNVVPMGNAKIGFRLAVQKDSLQEIKDNKIDGNGKENQKPEPKPGTKPDIKPQSKPDVKSQENKIKDGLYNVNFRTLKENSNEPSMAGQYVKEVNYEVKDGKKYLVVTIDRSDWMKNLRAKVDGKEIIPTVMDKSKNKNGEEVSRVKFEVAGLNSEVMLTMNVAPMGNSKVSFRIKPMENTLKLIKGYEELNNKSSKGKKDDLEKDNLNMKELVNVDPLKLKETTKASKNDKMIKKLPQTGLPINTGILGTLGLLMSGVGVSLKKKYVKGEKKNEE</sequence>
<dbReference type="PROSITE" id="PS51450">
    <property type="entry name" value="LRR"/>
    <property type="match status" value="4"/>
</dbReference>
<keyword evidence="6" id="KW-0812">Transmembrane</keyword>
<dbReference type="InterPro" id="IPR037250">
    <property type="entry name" value="NEAT_dom_sf"/>
</dbReference>
<evidence type="ECO:0000256" key="1">
    <source>
        <dbReference type="ARBA" id="ARBA00004196"/>
    </source>
</evidence>
<evidence type="ECO:0000313" key="8">
    <source>
        <dbReference type="EMBL" id="VTQ91151.1"/>
    </source>
</evidence>
<keyword evidence="9" id="KW-1185">Reference proteome</keyword>
<protein>
    <submittedName>
        <fullName evidence="8">Leucine rich repeat domain-containing protein</fullName>
    </submittedName>
</protein>
<dbReference type="InterPro" id="IPR050328">
    <property type="entry name" value="Dev_Immune_Receptor"/>
</dbReference>
<dbReference type="Pfam" id="PF05031">
    <property type="entry name" value="NEAT"/>
    <property type="match status" value="5"/>
</dbReference>
<dbReference type="GO" id="GO:0030313">
    <property type="term" value="C:cell envelope"/>
    <property type="evidence" value="ECO:0007669"/>
    <property type="project" value="UniProtKB-SubCell"/>
</dbReference>
<dbReference type="NCBIfam" id="TIGR01167">
    <property type="entry name" value="LPXTG_anchor"/>
    <property type="match status" value="1"/>
</dbReference>
<feature type="region of interest" description="Disordered" evidence="5">
    <location>
        <begin position="1098"/>
        <end position="1137"/>
    </location>
</feature>
<dbReference type="InterPro" id="IPR032675">
    <property type="entry name" value="LRR_dom_sf"/>
</dbReference>
<feature type="compositionally biased region" description="Polar residues" evidence="5">
    <location>
        <begin position="183"/>
        <end position="199"/>
    </location>
</feature>
<dbReference type="OrthoDB" id="1741961at2"/>
<gene>
    <name evidence="8" type="primary">inlA_3</name>
    <name evidence="8" type="ORF">NCTC503_01751</name>
</gene>
<feature type="compositionally biased region" description="Basic and acidic residues" evidence="5">
    <location>
        <begin position="362"/>
        <end position="373"/>
    </location>
</feature>
<evidence type="ECO:0000313" key="9">
    <source>
        <dbReference type="Proteomes" id="UP000308489"/>
    </source>
</evidence>
<dbReference type="SMART" id="SM00725">
    <property type="entry name" value="NEAT"/>
    <property type="match status" value="5"/>
</dbReference>
<keyword evidence="6" id="KW-0472">Membrane</keyword>
<dbReference type="KEGG" id="hhw:NCTC503_01751"/>
<dbReference type="FunFam" id="3.80.10.10:FF:001164">
    <property type="entry name" value="GH01279p"/>
    <property type="match status" value="1"/>
</dbReference>
<dbReference type="InterPro" id="IPR001611">
    <property type="entry name" value="Leu-rich_rpt"/>
</dbReference>
<dbReference type="RefSeq" id="WP_138210370.1">
    <property type="nucleotide sequence ID" value="NZ_CBCRUQ010000005.1"/>
</dbReference>
<evidence type="ECO:0000259" key="7">
    <source>
        <dbReference type="PROSITE" id="PS50978"/>
    </source>
</evidence>
<keyword evidence="6" id="KW-1133">Transmembrane helix</keyword>
<evidence type="ECO:0000256" key="2">
    <source>
        <dbReference type="ARBA" id="ARBA00022614"/>
    </source>
</evidence>
<dbReference type="SMART" id="SM00369">
    <property type="entry name" value="LRR_TYP"/>
    <property type="match status" value="10"/>
</dbReference>
<feature type="domain" description="NEAT" evidence="7">
    <location>
        <begin position="225"/>
        <end position="352"/>
    </location>
</feature>
<feature type="domain" description="NEAT" evidence="7">
    <location>
        <begin position="977"/>
        <end position="1107"/>
    </location>
</feature>
<feature type="domain" description="NEAT" evidence="7">
    <location>
        <begin position="1137"/>
        <end position="1267"/>
    </location>
</feature>
<evidence type="ECO:0000256" key="5">
    <source>
        <dbReference type="SAM" id="MobiDB-lite"/>
    </source>
</evidence>
<dbReference type="EMBL" id="LR590481">
    <property type="protein sequence ID" value="VTQ91151.1"/>
    <property type="molecule type" value="Genomic_DNA"/>
</dbReference>
<dbReference type="GO" id="GO:0005615">
    <property type="term" value="C:extracellular space"/>
    <property type="evidence" value="ECO:0007669"/>
    <property type="project" value="TreeGrafter"/>
</dbReference>
<name>A0A4U9RIS9_HATHI</name>
<keyword evidence="3" id="KW-0732">Signal</keyword>